<evidence type="ECO:0000313" key="5">
    <source>
        <dbReference type="Proteomes" id="UP000229112"/>
    </source>
</evidence>
<dbReference type="Proteomes" id="UP000229112">
    <property type="component" value="Unassembled WGS sequence"/>
</dbReference>
<dbReference type="SUPFAM" id="SSF55811">
    <property type="entry name" value="Nudix"/>
    <property type="match status" value="1"/>
</dbReference>
<organism evidence="4 5">
    <name type="scientific">Candidatus Harrisonbacteria bacterium CG10_big_fil_rev_8_21_14_0_10_38_8</name>
    <dbReference type="NCBI Taxonomy" id="1974582"/>
    <lineage>
        <taxon>Bacteria</taxon>
        <taxon>Candidatus Harrisoniibacteriota</taxon>
    </lineage>
</organism>
<dbReference type="PROSITE" id="PS00893">
    <property type="entry name" value="NUDIX_BOX"/>
    <property type="match status" value="1"/>
</dbReference>
<comment type="cofactor">
    <cofactor evidence="1">
        <name>Mg(2+)</name>
        <dbReference type="ChEBI" id="CHEBI:18420"/>
    </cofactor>
</comment>
<keyword evidence="2 4" id="KW-0378">Hydrolase</keyword>
<evidence type="ECO:0000256" key="2">
    <source>
        <dbReference type="ARBA" id="ARBA00022801"/>
    </source>
</evidence>
<name>A0A2M6WJU2_9BACT</name>
<dbReference type="Pfam" id="PF00293">
    <property type="entry name" value="NUDIX"/>
    <property type="match status" value="1"/>
</dbReference>
<evidence type="ECO:0000313" key="4">
    <source>
        <dbReference type="EMBL" id="PIT93057.1"/>
    </source>
</evidence>
<sequence length="149" mass="17563">MGDKDRFKLIPSVYLFLEKEGKILLLRRFNTGFEDGNYGLASGHAEEKETFQEALKREVLEEIGIIIDITNLHLVHTMHRSCGDHERVDLFFTTKEWSGEIKNMEPNKCDRVEWFPLNQLPDNTIDYIVIAINSWQKQIPYSEFGWERE</sequence>
<proteinExistence type="predicted"/>
<reference evidence="5" key="1">
    <citation type="submission" date="2017-09" db="EMBL/GenBank/DDBJ databases">
        <title>Depth-based differentiation of microbial function through sediment-hosted aquifers and enrichment of novel symbionts in the deep terrestrial subsurface.</title>
        <authorList>
            <person name="Probst A.J."/>
            <person name="Ladd B."/>
            <person name="Jarett J.K."/>
            <person name="Geller-Mcgrath D.E."/>
            <person name="Sieber C.M.K."/>
            <person name="Emerson J.B."/>
            <person name="Anantharaman K."/>
            <person name="Thomas B.C."/>
            <person name="Malmstrom R."/>
            <person name="Stieglmeier M."/>
            <person name="Klingl A."/>
            <person name="Woyke T."/>
            <person name="Ryan C.M."/>
            <person name="Banfield J.F."/>
        </authorList>
    </citation>
    <scope>NUCLEOTIDE SEQUENCE [LARGE SCALE GENOMIC DNA]</scope>
</reference>
<evidence type="ECO:0000259" key="3">
    <source>
        <dbReference type="PROSITE" id="PS51462"/>
    </source>
</evidence>
<gene>
    <name evidence="4" type="ORF">COU06_01990</name>
</gene>
<evidence type="ECO:0000256" key="1">
    <source>
        <dbReference type="ARBA" id="ARBA00001946"/>
    </source>
</evidence>
<feature type="domain" description="Nudix hydrolase" evidence="3">
    <location>
        <begin position="8"/>
        <end position="138"/>
    </location>
</feature>
<dbReference type="PANTHER" id="PTHR43046">
    <property type="entry name" value="GDP-MANNOSE MANNOSYL HYDROLASE"/>
    <property type="match status" value="1"/>
</dbReference>
<dbReference type="PANTHER" id="PTHR43046:SF16">
    <property type="entry name" value="ADP-RIBOSE PYROPHOSPHATASE YJHB-RELATED"/>
    <property type="match status" value="1"/>
</dbReference>
<dbReference type="GO" id="GO:0016787">
    <property type="term" value="F:hydrolase activity"/>
    <property type="evidence" value="ECO:0007669"/>
    <property type="project" value="UniProtKB-KW"/>
</dbReference>
<dbReference type="PROSITE" id="PS51462">
    <property type="entry name" value="NUDIX"/>
    <property type="match status" value="1"/>
</dbReference>
<dbReference type="InterPro" id="IPR015797">
    <property type="entry name" value="NUDIX_hydrolase-like_dom_sf"/>
</dbReference>
<dbReference type="InterPro" id="IPR000086">
    <property type="entry name" value="NUDIX_hydrolase_dom"/>
</dbReference>
<accession>A0A2M6WJU2</accession>
<dbReference type="Gene3D" id="3.90.79.10">
    <property type="entry name" value="Nucleoside Triphosphate Pyrophosphohydrolase"/>
    <property type="match status" value="1"/>
</dbReference>
<protein>
    <submittedName>
        <fullName evidence="4">NUDIX hydrolase</fullName>
    </submittedName>
</protein>
<dbReference type="EMBL" id="PFAY01000015">
    <property type="protein sequence ID" value="PIT93057.1"/>
    <property type="molecule type" value="Genomic_DNA"/>
</dbReference>
<dbReference type="InterPro" id="IPR020084">
    <property type="entry name" value="NUDIX_hydrolase_CS"/>
</dbReference>
<dbReference type="AlphaFoldDB" id="A0A2M6WJU2"/>
<comment type="caution">
    <text evidence="4">The sequence shown here is derived from an EMBL/GenBank/DDBJ whole genome shotgun (WGS) entry which is preliminary data.</text>
</comment>
<dbReference type="CDD" id="cd04683">
    <property type="entry name" value="NUDIX_Hydrolase"/>
    <property type="match status" value="1"/>
</dbReference>